<reference evidence="2" key="2">
    <citation type="submission" date="2012-06" db="EMBL/GenBank/DDBJ databases">
        <authorList>
            <person name="Yu Y."/>
            <person name="Currie J."/>
            <person name="Lomeli R."/>
            <person name="Angelova A."/>
            <person name="Collura K."/>
            <person name="Wissotski M."/>
            <person name="Campos D."/>
            <person name="Kudrna D."/>
            <person name="Golser W."/>
            <person name="Ashely E."/>
            <person name="Descour A."/>
            <person name="Fernandes J."/>
            <person name="Soderlund C."/>
            <person name="Walbot V."/>
        </authorList>
    </citation>
    <scope>NUCLEOTIDE SEQUENCE</scope>
    <source>
        <strain evidence="2">B73</strain>
    </source>
</reference>
<sequence length="86" mass="9598">MEGNPSRFACKALLLQNRQTWEEGGGGGSCGYESEPVNHQKQRSWSQKCVSPARTNRRLGLYRVKQEAPALLGEPAARQHCSLQRT</sequence>
<dbReference type="EMBL" id="BT068604">
    <property type="protein sequence ID" value="ACN35501.1"/>
    <property type="molecule type" value="mRNA"/>
</dbReference>
<name>C0PJY5_MAIZE</name>
<reference evidence="2" key="1">
    <citation type="journal article" date="2009" name="PLoS Genet.">
        <title>Sequencing, mapping, and analysis of 27,455 maize full-length cDNAs.</title>
        <authorList>
            <person name="Soderlund C."/>
            <person name="Descour A."/>
            <person name="Kudrna D."/>
            <person name="Bomhoff M."/>
            <person name="Boyd L."/>
            <person name="Currie J."/>
            <person name="Angelova A."/>
            <person name="Collura K."/>
            <person name="Wissotski M."/>
            <person name="Ashley E."/>
            <person name="Morrow D."/>
            <person name="Fernandes J."/>
            <person name="Walbot V."/>
            <person name="Yu Y."/>
        </authorList>
    </citation>
    <scope>NUCLEOTIDE SEQUENCE</scope>
    <source>
        <strain evidence="2">B73</strain>
    </source>
</reference>
<feature type="compositionally biased region" description="Polar residues" evidence="1">
    <location>
        <begin position="37"/>
        <end position="49"/>
    </location>
</feature>
<proteinExistence type="evidence at transcript level"/>
<evidence type="ECO:0000313" key="2">
    <source>
        <dbReference type="EMBL" id="ACN35501.1"/>
    </source>
</evidence>
<protein>
    <submittedName>
        <fullName evidence="2">Uncharacterized protein</fullName>
    </submittedName>
</protein>
<feature type="region of interest" description="Disordered" evidence="1">
    <location>
        <begin position="22"/>
        <end position="49"/>
    </location>
</feature>
<organism evidence="2">
    <name type="scientific">Zea mays</name>
    <name type="common">Maize</name>
    <dbReference type="NCBI Taxonomy" id="4577"/>
    <lineage>
        <taxon>Eukaryota</taxon>
        <taxon>Viridiplantae</taxon>
        <taxon>Streptophyta</taxon>
        <taxon>Embryophyta</taxon>
        <taxon>Tracheophyta</taxon>
        <taxon>Spermatophyta</taxon>
        <taxon>Magnoliopsida</taxon>
        <taxon>Liliopsida</taxon>
        <taxon>Poales</taxon>
        <taxon>Poaceae</taxon>
        <taxon>PACMAD clade</taxon>
        <taxon>Panicoideae</taxon>
        <taxon>Andropogonodae</taxon>
        <taxon>Andropogoneae</taxon>
        <taxon>Tripsacinae</taxon>
        <taxon>Zea</taxon>
    </lineage>
</organism>
<dbReference type="AlphaFoldDB" id="C0PJY5"/>
<evidence type="ECO:0000256" key="1">
    <source>
        <dbReference type="SAM" id="MobiDB-lite"/>
    </source>
</evidence>
<accession>C0PJY5</accession>